<dbReference type="STRING" id="297318.BK138_11620"/>
<dbReference type="NCBIfam" id="NF001319">
    <property type="entry name" value="PRK00258.3-3"/>
    <property type="match status" value="1"/>
</dbReference>
<dbReference type="EC" id="1.1.1.25" evidence="2 8"/>
<evidence type="ECO:0000256" key="1">
    <source>
        <dbReference type="ARBA" id="ARBA00004871"/>
    </source>
</evidence>
<dbReference type="GO" id="GO:0050661">
    <property type="term" value="F:NADP binding"/>
    <property type="evidence" value="ECO:0007669"/>
    <property type="project" value="InterPro"/>
</dbReference>
<dbReference type="PANTHER" id="PTHR21089:SF1">
    <property type="entry name" value="BIFUNCTIONAL 3-DEHYDROQUINATE DEHYDRATASE_SHIKIMATE DEHYDROGENASE, CHLOROPLASTIC"/>
    <property type="match status" value="1"/>
</dbReference>
<dbReference type="Proteomes" id="UP000187172">
    <property type="component" value="Unassembled WGS sequence"/>
</dbReference>
<dbReference type="InterPro" id="IPR022893">
    <property type="entry name" value="Shikimate_DH_fam"/>
</dbReference>
<evidence type="ECO:0000313" key="13">
    <source>
        <dbReference type="Proteomes" id="UP000187172"/>
    </source>
</evidence>
<name>A0A1R1EUA5_9BACL</name>
<dbReference type="GO" id="GO:0005829">
    <property type="term" value="C:cytosol"/>
    <property type="evidence" value="ECO:0007669"/>
    <property type="project" value="TreeGrafter"/>
</dbReference>
<keyword evidence="13" id="KW-1185">Reference proteome</keyword>
<sequence>MNLAKPELLKHTGELLLGVIGDPIAHSKSPVMHKAALAALGIPGAYVPMRVSREQVGKALEGIKALGFRGINVTIPHKLEVIPFLNELDETALKIGAVNTIVNDGGYLTGYNTDGIGYVRSLKEEAIAELKGKSILVLGAGGAARGIVYALTLEHPDRIYVANRTADKAEALAAEWKALADIRGMAMDGIPAILGEVDVIINTTSVGMHPHMDGTPLDSERIPPGIVVSDLIYNPLKTRLLADSEKKGCVIHGGLGMFVNQGAFALEYWTGLPAPVEAMRSAVLASMKES</sequence>
<evidence type="ECO:0000256" key="7">
    <source>
        <dbReference type="ARBA" id="ARBA00049442"/>
    </source>
</evidence>
<feature type="binding site" evidence="8">
    <location>
        <begin position="27"/>
        <end position="29"/>
    </location>
    <ligand>
        <name>shikimate</name>
        <dbReference type="ChEBI" id="CHEBI:36208"/>
    </ligand>
</feature>
<dbReference type="GO" id="GO:0009073">
    <property type="term" value="P:aromatic amino acid family biosynthetic process"/>
    <property type="evidence" value="ECO:0007669"/>
    <property type="project" value="UniProtKB-KW"/>
</dbReference>
<dbReference type="CDD" id="cd01065">
    <property type="entry name" value="NAD_bind_Shikimate_DH"/>
    <property type="match status" value="1"/>
</dbReference>
<comment type="subunit">
    <text evidence="8">Homodimer.</text>
</comment>
<dbReference type="GO" id="GO:0004764">
    <property type="term" value="F:shikimate 3-dehydrogenase (NADP+) activity"/>
    <property type="evidence" value="ECO:0007669"/>
    <property type="project" value="UniProtKB-UniRule"/>
</dbReference>
<proteinExistence type="inferred from homology"/>
<dbReference type="Pfam" id="PF18317">
    <property type="entry name" value="SDH_C"/>
    <property type="match status" value="1"/>
</dbReference>
<feature type="domain" description="Shikimate dehydrogenase substrate binding N-terminal" evidence="10">
    <location>
        <begin position="19"/>
        <end position="101"/>
    </location>
</feature>
<evidence type="ECO:0000259" key="9">
    <source>
        <dbReference type="Pfam" id="PF01488"/>
    </source>
</evidence>
<evidence type="ECO:0000313" key="12">
    <source>
        <dbReference type="EMBL" id="OMF55339.1"/>
    </source>
</evidence>
<dbReference type="Gene3D" id="3.40.50.720">
    <property type="entry name" value="NAD(P)-binding Rossmann-like Domain"/>
    <property type="match status" value="1"/>
</dbReference>
<dbReference type="EMBL" id="MRTP01000002">
    <property type="protein sequence ID" value="OMF55339.1"/>
    <property type="molecule type" value="Genomic_DNA"/>
</dbReference>
<dbReference type="UniPathway" id="UPA00053">
    <property type="reaction ID" value="UER00087"/>
</dbReference>
<keyword evidence="4 8" id="KW-0521">NADP</keyword>
<dbReference type="NCBIfam" id="TIGR00507">
    <property type="entry name" value="aroE"/>
    <property type="match status" value="1"/>
</dbReference>
<dbReference type="GO" id="GO:0009423">
    <property type="term" value="P:chorismate biosynthetic process"/>
    <property type="evidence" value="ECO:0007669"/>
    <property type="project" value="UniProtKB-UniRule"/>
</dbReference>
<dbReference type="GO" id="GO:0019632">
    <property type="term" value="P:shikimate metabolic process"/>
    <property type="evidence" value="ECO:0007669"/>
    <property type="project" value="InterPro"/>
</dbReference>
<keyword evidence="3 8" id="KW-0028">Amino-acid biosynthesis</keyword>
<dbReference type="RefSeq" id="WP_076169734.1">
    <property type="nucleotide sequence ID" value="NZ_MRTP01000002.1"/>
</dbReference>
<dbReference type="InterPro" id="IPR046346">
    <property type="entry name" value="Aminoacid_DH-like_N_sf"/>
</dbReference>
<feature type="binding site" evidence="8">
    <location>
        <position position="99"/>
    </location>
    <ligand>
        <name>shikimate</name>
        <dbReference type="ChEBI" id="CHEBI:36208"/>
    </ligand>
</feature>
<dbReference type="HAMAP" id="MF_00222">
    <property type="entry name" value="Shikimate_DH_AroE"/>
    <property type="match status" value="1"/>
</dbReference>
<protein>
    <recommendedName>
        <fullName evidence="2 8">Shikimate dehydrogenase (NADP(+))</fullName>
        <shortName evidence="8">SDH</shortName>
        <ecNumber evidence="2 8">1.1.1.25</ecNumber>
    </recommendedName>
</protein>
<feature type="binding site" evidence="8">
    <location>
        <position position="90"/>
    </location>
    <ligand>
        <name>NADP(+)</name>
        <dbReference type="ChEBI" id="CHEBI:58349"/>
    </ligand>
</feature>
<dbReference type="Gene3D" id="3.40.50.10860">
    <property type="entry name" value="Leucine Dehydrogenase, chain A, domain 1"/>
    <property type="match status" value="1"/>
</dbReference>
<keyword evidence="6 8" id="KW-0057">Aromatic amino acid biosynthesis</keyword>
<comment type="similarity">
    <text evidence="8">Belongs to the shikimate dehydrogenase family.</text>
</comment>
<feature type="binding site" evidence="8">
    <location>
        <position position="233"/>
    </location>
    <ligand>
        <name>shikimate</name>
        <dbReference type="ChEBI" id="CHEBI:36208"/>
    </ligand>
</feature>
<evidence type="ECO:0000259" key="10">
    <source>
        <dbReference type="Pfam" id="PF08501"/>
    </source>
</evidence>
<feature type="binding site" evidence="8">
    <location>
        <begin position="163"/>
        <end position="168"/>
    </location>
    <ligand>
        <name>NADP(+)</name>
        <dbReference type="ChEBI" id="CHEBI:58349"/>
    </ligand>
</feature>
<dbReference type="InterPro" id="IPR011342">
    <property type="entry name" value="Shikimate_DH"/>
</dbReference>
<dbReference type="Pfam" id="PF01488">
    <property type="entry name" value="Shikimate_DH"/>
    <property type="match status" value="1"/>
</dbReference>
<comment type="catalytic activity">
    <reaction evidence="7 8">
        <text>shikimate + NADP(+) = 3-dehydroshikimate + NADPH + H(+)</text>
        <dbReference type="Rhea" id="RHEA:17737"/>
        <dbReference type="ChEBI" id="CHEBI:15378"/>
        <dbReference type="ChEBI" id="CHEBI:16630"/>
        <dbReference type="ChEBI" id="CHEBI:36208"/>
        <dbReference type="ChEBI" id="CHEBI:57783"/>
        <dbReference type="ChEBI" id="CHEBI:58349"/>
        <dbReference type="EC" id="1.1.1.25"/>
    </reaction>
</comment>
<comment type="function">
    <text evidence="8">Involved in the biosynthesis of the chorismate, which leads to the biosynthesis of aromatic amino acids. Catalyzes the reversible NADPH linked reduction of 3-dehydroshikimate (DHSA) to yield shikimate (SA).</text>
</comment>
<gene>
    <name evidence="8" type="primary">aroE</name>
    <name evidence="12" type="ORF">BK138_11620</name>
</gene>
<feature type="domain" description="SDH C-terminal" evidence="11">
    <location>
        <begin position="254"/>
        <end position="284"/>
    </location>
</feature>
<dbReference type="SUPFAM" id="SSF53223">
    <property type="entry name" value="Aminoacid dehydrogenase-like, N-terminal domain"/>
    <property type="match status" value="1"/>
</dbReference>
<feature type="domain" description="Quinate/shikimate 5-dehydrogenase/glutamyl-tRNA reductase" evidence="9">
    <location>
        <begin position="124"/>
        <end position="205"/>
    </location>
</feature>
<evidence type="ECO:0000259" key="11">
    <source>
        <dbReference type="Pfam" id="PF18317"/>
    </source>
</evidence>
<comment type="caution">
    <text evidence="12">The sequence shown here is derived from an EMBL/GenBank/DDBJ whole genome shotgun (WGS) entry which is preliminary data.</text>
</comment>
<dbReference type="InterPro" id="IPR036291">
    <property type="entry name" value="NAD(P)-bd_dom_sf"/>
</dbReference>
<comment type="pathway">
    <text evidence="1 8">Metabolic intermediate biosynthesis; chorismate biosynthesis; chorismate from D-erythrose 4-phosphate and phosphoenolpyruvate: step 4/7.</text>
</comment>
<feature type="active site" description="Proton acceptor" evidence="8">
    <location>
        <position position="78"/>
    </location>
</feature>
<evidence type="ECO:0000256" key="5">
    <source>
        <dbReference type="ARBA" id="ARBA00023002"/>
    </source>
</evidence>
<dbReference type="InterPro" id="IPR041121">
    <property type="entry name" value="SDH_C"/>
</dbReference>
<dbReference type="InterPro" id="IPR013708">
    <property type="entry name" value="Shikimate_DH-bd_N"/>
</dbReference>
<dbReference type="SUPFAM" id="SSF51735">
    <property type="entry name" value="NAD(P)-binding Rossmann-fold domains"/>
    <property type="match status" value="1"/>
</dbReference>
<feature type="binding site" evidence="8">
    <location>
        <begin position="139"/>
        <end position="143"/>
    </location>
    <ligand>
        <name>NADP(+)</name>
        <dbReference type="ChEBI" id="CHEBI:58349"/>
    </ligand>
</feature>
<evidence type="ECO:0000256" key="4">
    <source>
        <dbReference type="ARBA" id="ARBA00022857"/>
    </source>
</evidence>
<feature type="binding site" evidence="8">
    <location>
        <position position="114"/>
    </location>
    <ligand>
        <name>shikimate</name>
        <dbReference type="ChEBI" id="CHEBI:36208"/>
    </ligand>
</feature>
<dbReference type="Pfam" id="PF08501">
    <property type="entry name" value="Shikimate_dh_N"/>
    <property type="match status" value="1"/>
</dbReference>
<dbReference type="GO" id="GO:0008652">
    <property type="term" value="P:amino acid biosynthetic process"/>
    <property type="evidence" value="ECO:0007669"/>
    <property type="project" value="UniProtKB-KW"/>
</dbReference>
<keyword evidence="5 8" id="KW-0560">Oxidoreductase</keyword>
<dbReference type="AlphaFoldDB" id="A0A1R1EUA5"/>
<evidence type="ECO:0000256" key="3">
    <source>
        <dbReference type="ARBA" id="ARBA00022605"/>
    </source>
</evidence>
<feature type="binding site" evidence="8">
    <location>
        <position position="261"/>
    </location>
    <ligand>
        <name>shikimate</name>
        <dbReference type="ChEBI" id="CHEBI:36208"/>
    </ligand>
</feature>
<dbReference type="InterPro" id="IPR006151">
    <property type="entry name" value="Shikm_DH/Glu-tRNA_Rdtase"/>
</dbReference>
<feature type="binding site" evidence="8">
    <location>
        <position position="74"/>
    </location>
    <ligand>
        <name>shikimate</name>
        <dbReference type="ChEBI" id="CHEBI:36208"/>
    </ligand>
</feature>
<evidence type="ECO:0000256" key="2">
    <source>
        <dbReference type="ARBA" id="ARBA00012962"/>
    </source>
</evidence>
<evidence type="ECO:0000256" key="8">
    <source>
        <dbReference type="HAMAP-Rule" id="MF_00222"/>
    </source>
</evidence>
<feature type="binding site" evidence="8">
    <location>
        <position position="254"/>
    </location>
    <ligand>
        <name>NADP(+)</name>
        <dbReference type="ChEBI" id="CHEBI:58349"/>
    </ligand>
</feature>
<organism evidence="12 13">
    <name type="scientific">Paenibacillus rhizosphaerae</name>
    <dbReference type="NCBI Taxonomy" id="297318"/>
    <lineage>
        <taxon>Bacteria</taxon>
        <taxon>Bacillati</taxon>
        <taxon>Bacillota</taxon>
        <taxon>Bacilli</taxon>
        <taxon>Bacillales</taxon>
        <taxon>Paenibacillaceae</taxon>
        <taxon>Paenibacillus</taxon>
    </lineage>
</organism>
<feature type="binding site" evidence="8">
    <location>
        <position position="231"/>
    </location>
    <ligand>
        <name>NADP(+)</name>
        <dbReference type="ChEBI" id="CHEBI:58349"/>
    </ligand>
</feature>
<reference evidence="12 13" key="1">
    <citation type="submission" date="2016-11" db="EMBL/GenBank/DDBJ databases">
        <title>Paenibacillus species isolates.</title>
        <authorList>
            <person name="Beno S.M."/>
        </authorList>
    </citation>
    <scope>NUCLEOTIDE SEQUENCE [LARGE SCALE GENOMIC DNA]</scope>
    <source>
        <strain evidence="12 13">FSL R5-0378</strain>
    </source>
</reference>
<dbReference type="PANTHER" id="PTHR21089">
    <property type="entry name" value="SHIKIMATE DEHYDROGENASE"/>
    <property type="match status" value="1"/>
</dbReference>
<evidence type="ECO:0000256" key="6">
    <source>
        <dbReference type="ARBA" id="ARBA00023141"/>
    </source>
</evidence>
<accession>A0A1R1EUA5</accession>